<protein>
    <submittedName>
        <fullName evidence="1">Uncharacterized protein</fullName>
    </submittedName>
</protein>
<dbReference type="InParanoid" id="A0A1X2H2X7"/>
<evidence type="ECO:0000313" key="1">
    <source>
        <dbReference type="EMBL" id="ORY92167.1"/>
    </source>
</evidence>
<reference evidence="1 2" key="1">
    <citation type="submission" date="2016-07" db="EMBL/GenBank/DDBJ databases">
        <title>Pervasive Adenine N6-methylation of Active Genes in Fungi.</title>
        <authorList>
            <consortium name="DOE Joint Genome Institute"/>
            <person name="Mondo S.J."/>
            <person name="Dannebaum R.O."/>
            <person name="Kuo R.C."/>
            <person name="Labutti K."/>
            <person name="Haridas S."/>
            <person name="Kuo A."/>
            <person name="Salamov A."/>
            <person name="Ahrendt S.R."/>
            <person name="Lipzen A."/>
            <person name="Sullivan W."/>
            <person name="Andreopoulos W.B."/>
            <person name="Clum A."/>
            <person name="Lindquist E."/>
            <person name="Daum C."/>
            <person name="Ramamoorthy G.K."/>
            <person name="Gryganskyi A."/>
            <person name="Culley D."/>
            <person name="Magnuson J.K."/>
            <person name="James T.Y."/>
            <person name="O'Malley M.A."/>
            <person name="Stajich J.E."/>
            <person name="Spatafora J.W."/>
            <person name="Visel A."/>
            <person name="Grigoriev I.V."/>
        </authorList>
    </citation>
    <scope>NUCLEOTIDE SEQUENCE [LARGE SCALE GENOMIC DNA]</scope>
    <source>
        <strain evidence="1 2">NRRL 2496</strain>
    </source>
</reference>
<accession>A0A1X2H2X7</accession>
<dbReference type="OMA" id="TINSKHA"/>
<dbReference type="GO" id="GO:0030490">
    <property type="term" value="P:maturation of SSU-rRNA"/>
    <property type="evidence" value="ECO:0007669"/>
    <property type="project" value="InterPro"/>
</dbReference>
<dbReference type="GO" id="GO:0005730">
    <property type="term" value="C:nucleolus"/>
    <property type="evidence" value="ECO:0007669"/>
    <property type="project" value="TreeGrafter"/>
</dbReference>
<gene>
    <name evidence="1" type="ORF">BCR43DRAFT_497905</name>
</gene>
<sequence>MPGITLEEPFSIARFQATGNDQFSSAICPVEVLETDEGVSDDRFAVTVQGEGVKLYNTSDQKCQRSWTTPPGVVFASPALHRPQNDYTYVIVASGNDIPAKDAFCTVWYWKGDINDASDRHSKKISAPIHAIFPAASSKPYIVVVHKQGSVSLLSEDLSRTIAKTAATPKNAEVVWSHVFSTPPPNTKACCIPSSLAPPNTTAIVLIIRQGNQHLLRLCYVSEERKTIQTLVDVDIAFKERPIAFTFDSVDGRLTTLCADGTWTVWRLAIKQQTATKITGEIHEHLSINLKGYDVYDPKLGALADIASLADSYAALVAPRLKTKDHAAEHVVSVWDVKYGTLQAEQVLHIGEKQMANKSLCKVSVLPNSQLLVTVSLEDASKEKKAKKSARTKSVVVACSYYSEPMSLMAALGRMKPTSEFLGISKGQDEVGLLRSGTEAIVHAPSEGSNYGDWKNKLDAAQEKETRLLDQLLADGVSVKDFTDIYFENVHKDESERTAACKAVDQLMDTEDHSFFLDTFYRLSSLAPADAPYEPSYNLIASITQKCFADPSFIPLPVILDLLLQGWMRSQNVQGGILPKLIEREFWAVIPAVLKVVQDIPETDLVKLIKTVIGKQNADESGVWAGRFAAYLQFVIDSPQNEIFMQQALKLLSASELQPILEAFVGWLDVDDADDAATLKYMDTNRTEFMSALLDTHYPTIIMEPSLHETATLLRELIAEQTAVVTAMEGLRNLTAPFHRRAKQLAIETRENREFKAQQHDELSRLRRKGVTGKFGGQQGIPAYRVEVLPLV</sequence>
<dbReference type="Proteomes" id="UP000242180">
    <property type="component" value="Unassembled WGS sequence"/>
</dbReference>
<organism evidence="1 2">
    <name type="scientific">Syncephalastrum racemosum</name>
    <name type="common">Filamentous fungus</name>
    <dbReference type="NCBI Taxonomy" id="13706"/>
    <lineage>
        <taxon>Eukaryota</taxon>
        <taxon>Fungi</taxon>
        <taxon>Fungi incertae sedis</taxon>
        <taxon>Mucoromycota</taxon>
        <taxon>Mucoromycotina</taxon>
        <taxon>Mucoromycetes</taxon>
        <taxon>Mucorales</taxon>
        <taxon>Syncephalastraceae</taxon>
        <taxon>Syncephalastrum</taxon>
    </lineage>
</organism>
<dbReference type="STRING" id="13706.A0A1X2H2X7"/>
<evidence type="ECO:0000313" key="2">
    <source>
        <dbReference type="Proteomes" id="UP000242180"/>
    </source>
</evidence>
<dbReference type="EMBL" id="MCGN01000010">
    <property type="protein sequence ID" value="ORY92167.1"/>
    <property type="molecule type" value="Genomic_DNA"/>
</dbReference>
<dbReference type="PANTHER" id="PTHR15633">
    <property type="entry name" value="NUCLEOLAR PROTEIN 11"/>
    <property type="match status" value="1"/>
</dbReference>
<keyword evidence="2" id="KW-1185">Reference proteome</keyword>
<dbReference type="InterPro" id="IPR042859">
    <property type="entry name" value="NOL11"/>
</dbReference>
<comment type="caution">
    <text evidence="1">The sequence shown here is derived from an EMBL/GenBank/DDBJ whole genome shotgun (WGS) entry which is preliminary data.</text>
</comment>
<name>A0A1X2H2X7_SYNRA</name>
<dbReference type="SUPFAM" id="SSF50998">
    <property type="entry name" value="Quinoprotein alcohol dehydrogenase-like"/>
    <property type="match status" value="1"/>
</dbReference>
<dbReference type="AlphaFoldDB" id="A0A1X2H2X7"/>
<dbReference type="OrthoDB" id="4349954at2759"/>
<dbReference type="GO" id="GO:0003723">
    <property type="term" value="F:RNA binding"/>
    <property type="evidence" value="ECO:0007669"/>
    <property type="project" value="TreeGrafter"/>
</dbReference>
<dbReference type="PANTHER" id="PTHR15633:SF2">
    <property type="entry name" value="NUCLEOLAR PROTEIN 11"/>
    <property type="match status" value="1"/>
</dbReference>
<dbReference type="InterPro" id="IPR011047">
    <property type="entry name" value="Quinoprotein_ADH-like_sf"/>
</dbReference>
<proteinExistence type="predicted"/>